<comment type="caution">
    <text evidence="10">The sequence shown here is derived from an EMBL/GenBank/DDBJ whole genome shotgun (WGS) entry which is preliminary data.</text>
</comment>
<dbReference type="PRINTS" id="PR00992">
    <property type="entry name" value="ALARACEMASE"/>
</dbReference>
<dbReference type="RefSeq" id="WP_385877853.1">
    <property type="nucleotide sequence ID" value="NZ_JBHLXE010000108.1"/>
</dbReference>
<reference evidence="10 11" key="1">
    <citation type="submission" date="2024-09" db="EMBL/GenBank/DDBJ databases">
        <authorList>
            <person name="Sun Q."/>
            <person name="Mori K."/>
        </authorList>
    </citation>
    <scope>NUCLEOTIDE SEQUENCE [LARGE SCALE GENOMIC DNA]</scope>
    <source>
        <strain evidence="10 11">CCM 8545</strain>
    </source>
</reference>
<sequence>MKAATAVIYRSALTHNYKTIKSMSPKSHLMAVVKANGYGHGALEVASTLTHADYLGVARIDEAIALREAGVEAKILLLEGFVSEECVPSLLKYNLETVIHCHEQVMMLEKFNSATSIKIWLKLDTGMHRLGIRLDEADAIFERICNISWIEKPINVMTHFACSDELNNPFTNDQIDRFDGFIQHKVVGQTSLAASGGILFWPQSHRHLNRAGIILYGISPVLQKPASDFGLSPVMQLESRLIAIRRHSQGESVGYNATWVSPRDTVIGVVAIGYGDGYSRSIKNGTPVLINGREVPLVGRVSMDMITIDLGPDALDKVGDKVVLWGQDLPIERIAHLNNLSPYELMTQLTSRVNLVYAD</sequence>
<feature type="binding site" evidence="8">
    <location>
        <position position="303"/>
    </location>
    <ligand>
        <name>substrate</name>
    </ligand>
</feature>
<evidence type="ECO:0000256" key="4">
    <source>
        <dbReference type="ARBA" id="ARBA00007880"/>
    </source>
</evidence>
<evidence type="ECO:0000313" key="11">
    <source>
        <dbReference type="Proteomes" id="UP001589758"/>
    </source>
</evidence>
<evidence type="ECO:0000313" key="10">
    <source>
        <dbReference type="EMBL" id="MFC0180727.1"/>
    </source>
</evidence>
<comment type="pathway">
    <text evidence="3">Cell wall biogenesis; peptidoglycan biosynthesis.</text>
</comment>
<comment type="cofactor">
    <cofactor evidence="2 8">
        <name>pyridoxal 5'-phosphate</name>
        <dbReference type="ChEBI" id="CHEBI:597326"/>
    </cofactor>
</comment>
<dbReference type="Proteomes" id="UP001589758">
    <property type="component" value="Unassembled WGS sequence"/>
</dbReference>
<dbReference type="InterPro" id="IPR009006">
    <property type="entry name" value="Ala_racemase/Decarboxylase_C"/>
</dbReference>
<evidence type="ECO:0000256" key="6">
    <source>
        <dbReference type="ARBA" id="ARBA00023235"/>
    </source>
</evidence>
<feature type="modified residue" description="N6-(pyridoxal phosphate)lysine" evidence="8">
    <location>
        <position position="34"/>
    </location>
</feature>
<evidence type="ECO:0000256" key="3">
    <source>
        <dbReference type="ARBA" id="ARBA00004752"/>
    </source>
</evidence>
<keyword evidence="5 8" id="KW-0663">Pyridoxal phosphate</keyword>
<gene>
    <name evidence="10" type="primary">alr</name>
    <name evidence="10" type="ORF">ACFFIT_11660</name>
</gene>
<dbReference type="NCBIfam" id="TIGR00492">
    <property type="entry name" value="alr"/>
    <property type="match status" value="1"/>
</dbReference>
<evidence type="ECO:0000256" key="7">
    <source>
        <dbReference type="ARBA" id="ARBA00037912"/>
    </source>
</evidence>
<dbReference type="Pfam" id="PF01168">
    <property type="entry name" value="Ala_racemase_N"/>
    <property type="match status" value="1"/>
</dbReference>
<evidence type="ECO:0000256" key="5">
    <source>
        <dbReference type="ARBA" id="ARBA00022898"/>
    </source>
</evidence>
<feature type="domain" description="Alanine racemase C-terminal" evidence="9">
    <location>
        <begin position="234"/>
        <end position="358"/>
    </location>
</feature>
<dbReference type="GO" id="GO:0008784">
    <property type="term" value="F:alanine racemase activity"/>
    <property type="evidence" value="ECO:0007669"/>
    <property type="project" value="UniProtKB-EC"/>
</dbReference>
<comment type="catalytic activity">
    <reaction evidence="1 8">
        <text>L-alanine = D-alanine</text>
        <dbReference type="Rhea" id="RHEA:20249"/>
        <dbReference type="ChEBI" id="CHEBI:57416"/>
        <dbReference type="ChEBI" id="CHEBI:57972"/>
        <dbReference type="EC" id="5.1.1.1"/>
    </reaction>
</comment>
<dbReference type="InterPro" id="IPR011079">
    <property type="entry name" value="Ala_racemase_C"/>
</dbReference>
<evidence type="ECO:0000256" key="8">
    <source>
        <dbReference type="HAMAP-Rule" id="MF_01201"/>
    </source>
</evidence>
<dbReference type="InterPro" id="IPR000821">
    <property type="entry name" value="Ala_racemase"/>
</dbReference>
<dbReference type="PANTHER" id="PTHR30511">
    <property type="entry name" value="ALANINE RACEMASE"/>
    <property type="match status" value="1"/>
</dbReference>
<dbReference type="PROSITE" id="PS00395">
    <property type="entry name" value="ALANINE_RACEMASE"/>
    <property type="match status" value="1"/>
</dbReference>
<name>A0ABV6CCK9_9GAMM</name>
<dbReference type="PANTHER" id="PTHR30511:SF4">
    <property type="entry name" value="ALANINE RACEMASE, BIOSYNTHETIC"/>
    <property type="match status" value="1"/>
</dbReference>
<evidence type="ECO:0000259" key="9">
    <source>
        <dbReference type="SMART" id="SM01005"/>
    </source>
</evidence>
<comment type="similarity">
    <text evidence="4 8">Belongs to the alanine racemase family.</text>
</comment>
<proteinExistence type="inferred from homology"/>
<protein>
    <recommendedName>
        <fullName evidence="8">Alanine racemase</fullName>
        <ecNumber evidence="8">5.1.1.1</ecNumber>
    </recommendedName>
</protein>
<dbReference type="SMART" id="SM01005">
    <property type="entry name" value="Ala_racemase_C"/>
    <property type="match status" value="1"/>
</dbReference>
<feature type="binding site" evidence="8">
    <location>
        <position position="129"/>
    </location>
    <ligand>
        <name>substrate</name>
    </ligand>
</feature>
<dbReference type="Pfam" id="PF00842">
    <property type="entry name" value="Ala_racemase_C"/>
    <property type="match status" value="1"/>
</dbReference>
<evidence type="ECO:0000256" key="2">
    <source>
        <dbReference type="ARBA" id="ARBA00001933"/>
    </source>
</evidence>
<dbReference type="SUPFAM" id="SSF51419">
    <property type="entry name" value="PLP-binding barrel"/>
    <property type="match status" value="1"/>
</dbReference>
<keyword evidence="11" id="KW-1185">Reference proteome</keyword>
<dbReference type="CDD" id="cd06827">
    <property type="entry name" value="PLPDE_III_AR_proteobact"/>
    <property type="match status" value="1"/>
</dbReference>
<feature type="active site" description="Proton acceptor; specific for L-alanine" evidence="8">
    <location>
        <position position="255"/>
    </location>
</feature>
<dbReference type="InterPro" id="IPR001608">
    <property type="entry name" value="Ala_racemase_N"/>
</dbReference>
<feature type="active site" description="Proton acceptor; specific for D-alanine" evidence="8">
    <location>
        <position position="34"/>
    </location>
</feature>
<keyword evidence="6 8" id="KW-0413">Isomerase</keyword>
<accession>A0ABV6CCK9</accession>
<comment type="pathway">
    <text evidence="7 8">Amino-acid biosynthesis; D-alanine biosynthesis; D-alanine from L-alanine: step 1/1.</text>
</comment>
<dbReference type="EC" id="5.1.1.1" evidence="8"/>
<organism evidence="10 11">
    <name type="scientific">Thorsellia kenyensis</name>
    <dbReference type="NCBI Taxonomy" id="1549888"/>
    <lineage>
        <taxon>Bacteria</taxon>
        <taxon>Pseudomonadati</taxon>
        <taxon>Pseudomonadota</taxon>
        <taxon>Gammaproteobacteria</taxon>
        <taxon>Enterobacterales</taxon>
        <taxon>Thorselliaceae</taxon>
        <taxon>Thorsellia</taxon>
    </lineage>
</organism>
<dbReference type="Gene3D" id="3.20.20.10">
    <property type="entry name" value="Alanine racemase"/>
    <property type="match status" value="1"/>
</dbReference>
<dbReference type="SUPFAM" id="SSF50621">
    <property type="entry name" value="Alanine racemase C-terminal domain-like"/>
    <property type="match status" value="1"/>
</dbReference>
<dbReference type="InterPro" id="IPR029066">
    <property type="entry name" value="PLP-binding_barrel"/>
</dbReference>
<dbReference type="Gene3D" id="2.40.37.10">
    <property type="entry name" value="Lyase, Ornithine Decarboxylase, Chain A, domain 1"/>
    <property type="match status" value="1"/>
</dbReference>
<dbReference type="InterPro" id="IPR020622">
    <property type="entry name" value="Ala_racemase_pyridoxalP-BS"/>
</dbReference>
<dbReference type="HAMAP" id="MF_01201">
    <property type="entry name" value="Ala_racemase"/>
    <property type="match status" value="1"/>
</dbReference>
<dbReference type="EMBL" id="JBHLXE010000108">
    <property type="protein sequence ID" value="MFC0180727.1"/>
    <property type="molecule type" value="Genomic_DNA"/>
</dbReference>
<evidence type="ECO:0000256" key="1">
    <source>
        <dbReference type="ARBA" id="ARBA00000316"/>
    </source>
</evidence>
<comment type="function">
    <text evidence="8">Catalyzes the interconversion of L-alanine and D-alanine. May also act on other amino acids.</text>
</comment>